<gene>
    <name evidence="2" type="ORF">NCTC7812_01765</name>
</gene>
<accession>A0A449I470</accession>
<keyword evidence="1" id="KW-0812">Transmembrane</keyword>
<organism evidence="2 3">
    <name type="scientific">Prevotella heparinolytica</name>
    <dbReference type="NCBI Taxonomy" id="28113"/>
    <lineage>
        <taxon>Bacteria</taxon>
        <taxon>Pseudomonadati</taxon>
        <taxon>Bacteroidota</taxon>
        <taxon>Bacteroidia</taxon>
        <taxon>Bacteroidales</taxon>
        <taxon>Bacteroidaceae</taxon>
        <taxon>Bacteroides</taxon>
    </lineage>
</organism>
<sequence length="150" mass="16882">MVSTLLSLQNGYQCRFYFQRECKTGCKVTKKAVKEKHPMAQATPESDFCAVVFCLCQSAIRLCMRRLSNIFVSFCFLTLILNFYNIIAFYASEKYLFGNKLFAFAEFGKLSGEKAKGGEVLISPSPFFIITMALRLLIKCLVPSLPSPPS</sequence>
<dbReference type="Proteomes" id="UP000396835">
    <property type="component" value="Unassembled WGS sequence"/>
</dbReference>
<reference evidence="2 3" key="1">
    <citation type="submission" date="2019-02" db="EMBL/GenBank/DDBJ databases">
        <authorList>
            <consortium name="Pathogen Informatics"/>
        </authorList>
    </citation>
    <scope>NUCLEOTIDE SEQUENCE [LARGE SCALE GENOMIC DNA]</scope>
    <source>
        <strain evidence="2 3">3012STDY7078512</strain>
    </source>
</reference>
<dbReference type="EMBL" id="CAACYH010000004">
    <property type="protein sequence ID" value="VFB14224.1"/>
    <property type="molecule type" value="Genomic_DNA"/>
</dbReference>
<evidence type="ECO:0000313" key="3">
    <source>
        <dbReference type="Proteomes" id="UP000396835"/>
    </source>
</evidence>
<feature type="transmembrane region" description="Helical" evidence="1">
    <location>
        <begin position="70"/>
        <end position="91"/>
    </location>
</feature>
<keyword evidence="1" id="KW-1133">Transmembrane helix</keyword>
<evidence type="ECO:0000313" key="2">
    <source>
        <dbReference type="EMBL" id="VFB14224.1"/>
    </source>
</evidence>
<evidence type="ECO:0008006" key="4">
    <source>
        <dbReference type="Google" id="ProtNLM"/>
    </source>
</evidence>
<keyword evidence="1" id="KW-0472">Membrane</keyword>
<evidence type="ECO:0000256" key="1">
    <source>
        <dbReference type="SAM" id="Phobius"/>
    </source>
</evidence>
<name>A0A449I470_9BACE</name>
<dbReference type="AlphaFoldDB" id="A0A449I470"/>
<proteinExistence type="predicted"/>
<protein>
    <recommendedName>
        <fullName evidence="4">Transmembrane protein</fullName>
    </recommendedName>
</protein>